<accession>A0A6S6SME3</accession>
<dbReference type="InterPro" id="IPR002898">
    <property type="entry name" value="MotA_ExbB_proton_chnl"/>
</dbReference>
<evidence type="ECO:0000256" key="5">
    <source>
        <dbReference type="ARBA" id="ARBA00023136"/>
    </source>
</evidence>
<evidence type="ECO:0000256" key="6">
    <source>
        <dbReference type="RuleBase" id="RU004057"/>
    </source>
</evidence>
<dbReference type="EMBL" id="CACVAY010000019">
    <property type="protein sequence ID" value="CAA6804115.1"/>
    <property type="molecule type" value="Genomic_DNA"/>
</dbReference>
<evidence type="ECO:0000256" key="2">
    <source>
        <dbReference type="ARBA" id="ARBA00022475"/>
    </source>
</evidence>
<evidence type="ECO:0000313" key="9">
    <source>
        <dbReference type="EMBL" id="CAA6804115.1"/>
    </source>
</evidence>
<feature type="transmembrane region" description="Helical" evidence="7">
    <location>
        <begin position="132"/>
        <end position="154"/>
    </location>
</feature>
<keyword evidence="5 7" id="KW-0472">Membrane</keyword>
<evidence type="ECO:0000256" key="4">
    <source>
        <dbReference type="ARBA" id="ARBA00022989"/>
    </source>
</evidence>
<keyword evidence="2" id="KW-1003">Cell membrane</keyword>
<dbReference type="GO" id="GO:0005886">
    <property type="term" value="C:plasma membrane"/>
    <property type="evidence" value="ECO:0007669"/>
    <property type="project" value="UniProtKB-SubCell"/>
</dbReference>
<feature type="transmembrane region" description="Helical" evidence="7">
    <location>
        <begin position="12"/>
        <end position="30"/>
    </location>
</feature>
<organism evidence="9">
    <name type="scientific">uncultured Thiotrichaceae bacterium</name>
    <dbReference type="NCBI Taxonomy" id="298394"/>
    <lineage>
        <taxon>Bacteria</taxon>
        <taxon>Pseudomonadati</taxon>
        <taxon>Pseudomonadota</taxon>
        <taxon>Gammaproteobacteria</taxon>
        <taxon>Thiotrichales</taxon>
        <taxon>Thiotrichaceae</taxon>
        <taxon>environmental samples</taxon>
    </lineage>
</organism>
<proteinExistence type="inferred from homology"/>
<evidence type="ECO:0000256" key="1">
    <source>
        <dbReference type="ARBA" id="ARBA00004651"/>
    </source>
</evidence>
<protein>
    <recommendedName>
        <fullName evidence="8">MotA/TolQ/ExbB proton channel domain-containing protein</fullName>
    </recommendedName>
</protein>
<evidence type="ECO:0000256" key="7">
    <source>
        <dbReference type="SAM" id="Phobius"/>
    </source>
</evidence>
<name>A0A6S6SME3_9GAMM</name>
<keyword evidence="3 7" id="KW-0812">Transmembrane</keyword>
<evidence type="ECO:0000259" key="8">
    <source>
        <dbReference type="Pfam" id="PF01618"/>
    </source>
</evidence>
<reference evidence="9" key="1">
    <citation type="submission" date="2020-01" db="EMBL/GenBank/DDBJ databases">
        <authorList>
            <person name="Meier V. D."/>
            <person name="Meier V D."/>
        </authorList>
    </citation>
    <scope>NUCLEOTIDE SEQUENCE</scope>
    <source>
        <strain evidence="9">HLG_WM_MAG_07</strain>
    </source>
</reference>
<dbReference type="Pfam" id="PF01618">
    <property type="entry name" value="MotA_ExbB"/>
    <property type="match status" value="1"/>
</dbReference>
<comment type="similarity">
    <text evidence="6">Belongs to the exbB/tolQ family.</text>
</comment>
<feature type="transmembrane region" description="Helical" evidence="7">
    <location>
        <begin position="181"/>
        <end position="203"/>
    </location>
</feature>
<keyword evidence="4 7" id="KW-1133">Transmembrane helix</keyword>
<evidence type="ECO:0000256" key="3">
    <source>
        <dbReference type="ARBA" id="ARBA00022692"/>
    </source>
</evidence>
<dbReference type="AlphaFoldDB" id="A0A6S6SME3"/>
<sequence length="237" mass="26266">MTRNAYIPYLILMRWLLLAGLIGFGVFMAWDTGLLPNMLANDNTRLSIIILTLFFLASLHCFDRSLFLSHQFKVLHAHANVESSPTTSGVSPVRDYLQHPSLRPSSTKNEQDISLLTEVLAEKIRGQHQMGWFATSALIKLGLLGTVIGFMLMLGSLDNIKSMDLEQVQVLMQSMTQGMKIALNTTLLGLGSSLLLGVQYLYLDRSADQLIAQTIQLSQQDIEPDKADVDVVDKVAS</sequence>
<feature type="domain" description="MotA/TolQ/ExbB proton channel" evidence="8">
    <location>
        <begin position="119"/>
        <end position="213"/>
    </location>
</feature>
<keyword evidence="6" id="KW-0653">Protein transport</keyword>
<feature type="transmembrane region" description="Helical" evidence="7">
    <location>
        <begin position="45"/>
        <end position="62"/>
    </location>
</feature>
<comment type="subcellular location">
    <subcellularLocation>
        <location evidence="1">Cell membrane</location>
        <topology evidence="1">Multi-pass membrane protein</topology>
    </subcellularLocation>
    <subcellularLocation>
        <location evidence="6">Membrane</location>
        <topology evidence="6">Multi-pass membrane protein</topology>
    </subcellularLocation>
</comment>
<keyword evidence="6" id="KW-0813">Transport</keyword>
<gene>
    <name evidence="9" type="ORF">HELGO_WM31226</name>
</gene>
<dbReference type="GO" id="GO:0015031">
    <property type="term" value="P:protein transport"/>
    <property type="evidence" value="ECO:0007669"/>
    <property type="project" value="UniProtKB-KW"/>
</dbReference>